<dbReference type="GO" id="GO:0005886">
    <property type="term" value="C:plasma membrane"/>
    <property type="evidence" value="ECO:0007669"/>
    <property type="project" value="UniProtKB-SubCell"/>
</dbReference>
<protein>
    <submittedName>
        <fullName evidence="9">Sugar ABC transporter permease</fullName>
    </submittedName>
</protein>
<dbReference type="STRING" id="1469647.BC351_28570"/>
<dbReference type="GO" id="GO:0055085">
    <property type="term" value="P:transmembrane transport"/>
    <property type="evidence" value="ECO:0007669"/>
    <property type="project" value="InterPro"/>
</dbReference>
<evidence type="ECO:0000256" key="7">
    <source>
        <dbReference type="RuleBase" id="RU363032"/>
    </source>
</evidence>
<keyword evidence="2 7" id="KW-0813">Transport</keyword>
<feature type="domain" description="ABC transmembrane type-1" evidence="8">
    <location>
        <begin position="92"/>
        <end position="310"/>
    </location>
</feature>
<feature type="transmembrane region" description="Helical" evidence="7">
    <location>
        <begin position="229"/>
        <end position="252"/>
    </location>
</feature>
<dbReference type="InterPro" id="IPR000515">
    <property type="entry name" value="MetI-like"/>
</dbReference>
<comment type="caution">
    <text evidence="9">The sequence shown here is derived from an EMBL/GenBank/DDBJ whole genome shotgun (WGS) entry which is preliminary data.</text>
</comment>
<gene>
    <name evidence="9" type="ORF">BC351_28570</name>
</gene>
<name>A0A1V4HIG1_9BACL</name>
<evidence type="ECO:0000256" key="1">
    <source>
        <dbReference type="ARBA" id="ARBA00004651"/>
    </source>
</evidence>
<accession>A0A1V4HIG1</accession>
<dbReference type="InterPro" id="IPR050809">
    <property type="entry name" value="UgpAE/MalFG_permease"/>
</dbReference>
<dbReference type="Proteomes" id="UP000190626">
    <property type="component" value="Unassembled WGS sequence"/>
</dbReference>
<evidence type="ECO:0000256" key="2">
    <source>
        <dbReference type="ARBA" id="ARBA00022448"/>
    </source>
</evidence>
<keyword evidence="6 7" id="KW-0472">Membrane</keyword>
<dbReference type="PROSITE" id="PS50928">
    <property type="entry name" value="ABC_TM1"/>
    <property type="match status" value="1"/>
</dbReference>
<dbReference type="PANTHER" id="PTHR43227">
    <property type="entry name" value="BLL4140 PROTEIN"/>
    <property type="match status" value="1"/>
</dbReference>
<evidence type="ECO:0000256" key="4">
    <source>
        <dbReference type="ARBA" id="ARBA00022692"/>
    </source>
</evidence>
<evidence type="ECO:0000259" key="8">
    <source>
        <dbReference type="PROSITE" id="PS50928"/>
    </source>
</evidence>
<dbReference type="InterPro" id="IPR035906">
    <property type="entry name" value="MetI-like_sf"/>
</dbReference>
<dbReference type="Pfam" id="PF00528">
    <property type="entry name" value="BPD_transp_1"/>
    <property type="match status" value="1"/>
</dbReference>
<proteinExistence type="inferred from homology"/>
<comment type="subcellular location">
    <subcellularLocation>
        <location evidence="1 7">Cell membrane</location>
        <topology evidence="1 7">Multi-pass membrane protein</topology>
    </subcellularLocation>
</comment>
<feature type="transmembrane region" description="Helical" evidence="7">
    <location>
        <begin position="96"/>
        <end position="117"/>
    </location>
</feature>
<keyword evidence="10" id="KW-1185">Reference proteome</keyword>
<evidence type="ECO:0000313" key="9">
    <source>
        <dbReference type="EMBL" id="OPH56130.1"/>
    </source>
</evidence>
<dbReference type="PANTHER" id="PTHR43227:SF11">
    <property type="entry name" value="BLL4140 PROTEIN"/>
    <property type="match status" value="1"/>
</dbReference>
<evidence type="ECO:0000313" key="10">
    <source>
        <dbReference type="Proteomes" id="UP000190626"/>
    </source>
</evidence>
<feature type="transmembrane region" description="Helical" evidence="7">
    <location>
        <begin position="296"/>
        <end position="314"/>
    </location>
</feature>
<organism evidence="9 10">
    <name type="scientific">Paenibacillus ferrarius</name>
    <dbReference type="NCBI Taxonomy" id="1469647"/>
    <lineage>
        <taxon>Bacteria</taxon>
        <taxon>Bacillati</taxon>
        <taxon>Bacillota</taxon>
        <taxon>Bacilli</taxon>
        <taxon>Bacillales</taxon>
        <taxon>Paenibacillaceae</taxon>
        <taxon>Paenibacillus</taxon>
    </lineage>
</organism>
<reference evidence="10" key="1">
    <citation type="submission" date="2016-07" db="EMBL/GenBank/DDBJ databases">
        <authorList>
            <person name="Florea S."/>
            <person name="Webb J.S."/>
            <person name="Jaromczyk J."/>
            <person name="Schardl C.L."/>
        </authorList>
    </citation>
    <scope>NUCLEOTIDE SEQUENCE [LARGE SCALE GENOMIC DNA]</scope>
    <source>
        <strain evidence="10">CY1</strain>
    </source>
</reference>
<dbReference type="Gene3D" id="1.10.3720.10">
    <property type="entry name" value="MetI-like"/>
    <property type="match status" value="1"/>
</dbReference>
<sequence length="324" mass="36431">MSKAVAGQSAAKISDPHEVKLKKISYFSQKKALYFMLLPGVFYLLLNNYLPMFGIIIAFKKINYTDGILGSPWAGLENFKYLFATADAWTITRNTLLYNGVFIILNLVFGVAIAILLNEVKQKLLSKFYQSVVFLPYFLSMVVVGYVVLGFLSMETGFINKSILEPLGFEGIDWYSESSYWTLILPIVNTWKYVGYSSVIYLAAIVGFDQELYEAATLDGASKMQQFRYITIPLLYPLIIITTLLAIGRIFYSDFGLFYQVPLNSGTLFPTTNVIDTYVYRTFLINGDIGMSSAAGLYQAIVGFVLILASNMLVRRVSKENALF</sequence>
<evidence type="ECO:0000256" key="5">
    <source>
        <dbReference type="ARBA" id="ARBA00022989"/>
    </source>
</evidence>
<dbReference type="AlphaFoldDB" id="A0A1V4HIG1"/>
<dbReference type="EMBL" id="MBTG01000017">
    <property type="protein sequence ID" value="OPH56130.1"/>
    <property type="molecule type" value="Genomic_DNA"/>
</dbReference>
<dbReference type="SUPFAM" id="SSF161098">
    <property type="entry name" value="MetI-like"/>
    <property type="match status" value="1"/>
</dbReference>
<dbReference type="CDD" id="cd06261">
    <property type="entry name" value="TM_PBP2"/>
    <property type="match status" value="1"/>
</dbReference>
<comment type="similarity">
    <text evidence="7">Belongs to the binding-protein-dependent transport system permease family.</text>
</comment>
<evidence type="ECO:0000256" key="6">
    <source>
        <dbReference type="ARBA" id="ARBA00023136"/>
    </source>
</evidence>
<keyword evidence="3" id="KW-1003">Cell membrane</keyword>
<dbReference type="RefSeq" id="WP_079414355.1">
    <property type="nucleotide sequence ID" value="NZ_MBTG01000017.1"/>
</dbReference>
<feature type="transmembrane region" description="Helical" evidence="7">
    <location>
        <begin position="32"/>
        <end position="59"/>
    </location>
</feature>
<evidence type="ECO:0000256" key="3">
    <source>
        <dbReference type="ARBA" id="ARBA00022475"/>
    </source>
</evidence>
<keyword evidence="5 7" id="KW-1133">Transmembrane helix</keyword>
<feature type="transmembrane region" description="Helical" evidence="7">
    <location>
        <begin position="129"/>
        <end position="152"/>
    </location>
</feature>
<keyword evidence="4 7" id="KW-0812">Transmembrane</keyword>